<feature type="transmembrane region" description="Helical" evidence="1">
    <location>
        <begin position="220"/>
        <end position="240"/>
    </location>
</feature>
<evidence type="ECO:0000313" key="2">
    <source>
        <dbReference type="EMBL" id="GIJ01281.1"/>
    </source>
</evidence>
<dbReference type="RefSeq" id="WP_239107079.1">
    <property type="nucleotide sequence ID" value="NZ_BAAAGJ010000005.1"/>
</dbReference>
<dbReference type="AlphaFoldDB" id="A0A8J3Y402"/>
<keyword evidence="3" id="KW-1185">Reference proteome</keyword>
<accession>A0A8J3Y402</accession>
<evidence type="ECO:0000313" key="3">
    <source>
        <dbReference type="Proteomes" id="UP000652013"/>
    </source>
</evidence>
<keyword evidence="1" id="KW-0472">Membrane</keyword>
<name>A0A8J3Y402_9ACTN</name>
<organism evidence="2 3">
    <name type="scientific">Spirilliplanes yamanashiensis</name>
    <dbReference type="NCBI Taxonomy" id="42233"/>
    <lineage>
        <taxon>Bacteria</taxon>
        <taxon>Bacillati</taxon>
        <taxon>Actinomycetota</taxon>
        <taxon>Actinomycetes</taxon>
        <taxon>Micromonosporales</taxon>
        <taxon>Micromonosporaceae</taxon>
        <taxon>Spirilliplanes</taxon>
    </lineage>
</organism>
<protein>
    <submittedName>
        <fullName evidence="2">Uncharacterized protein</fullName>
    </submittedName>
</protein>
<reference evidence="2" key="1">
    <citation type="submission" date="2021-01" db="EMBL/GenBank/DDBJ databases">
        <title>Whole genome shotgun sequence of Spirilliplanes yamanashiensis NBRC 15828.</title>
        <authorList>
            <person name="Komaki H."/>
            <person name="Tamura T."/>
        </authorList>
    </citation>
    <scope>NUCLEOTIDE SEQUENCE</scope>
    <source>
        <strain evidence="2">NBRC 15828</strain>
    </source>
</reference>
<dbReference type="EMBL" id="BOOY01000003">
    <property type="protein sequence ID" value="GIJ01281.1"/>
    <property type="molecule type" value="Genomic_DNA"/>
</dbReference>
<comment type="caution">
    <text evidence="2">The sequence shown here is derived from an EMBL/GenBank/DDBJ whole genome shotgun (WGS) entry which is preliminary data.</text>
</comment>
<proteinExistence type="predicted"/>
<dbReference type="InterPro" id="IPR036259">
    <property type="entry name" value="MFS_trans_sf"/>
</dbReference>
<dbReference type="SUPFAM" id="SSF103473">
    <property type="entry name" value="MFS general substrate transporter"/>
    <property type="match status" value="1"/>
</dbReference>
<gene>
    <name evidence="2" type="ORF">Sya03_06330</name>
</gene>
<dbReference type="Proteomes" id="UP000652013">
    <property type="component" value="Unassembled WGS sequence"/>
</dbReference>
<evidence type="ECO:0000256" key="1">
    <source>
        <dbReference type="SAM" id="Phobius"/>
    </source>
</evidence>
<sequence>MSSRDYQLMVNALAGAARRRDAELAGAERAYQDSSAAAAGELARAEGEATEADRWAAAAAAGVLDTDRQAAQIWEQLRRVPGLRPRALGEFPEPAPVEALPRVAIPRGPDATESLADDQPSARAILSRAAERVDETLRPARRRPMPRLLLPLLPIAGALIAAATGLLASGLVTMGEAGGATASAVRAAGWVAFLLAPSAGVPVVAWAARRTLHARLDIGGVALTLLGGMAAAAALSFTFMH</sequence>
<feature type="transmembrane region" description="Helical" evidence="1">
    <location>
        <begin position="148"/>
        <end position="168"/>
    </location>
</feature>
<feature type="transmembrane region" description="Helical" evidence="1">
    <location>
        <begin position="188"/>
        <end position="208"/>
    </location>
</feature>
<keyword evidence="1" id="KW-0812">Transmembrane</keyword>
<keyword evidence="1" id="KW-1133">Transmembrane helix</keyword>